<dbReference type="Proteomes" id="UP000282084">
    <property type="component" value="Unassembled WGS sequence"/>
</dbReference>
<dbReference type="EMBL" id="RBXO01000001">
    <property type="protein sequence ID" value="RKT54063.1"/>
    <property type="molecule type" value="Genomic_DNA"/>
</dbReference>
<organism evidence="2 3">
    <name type="scientific">Saccharothrix australiensis</name>
    <dbReference type="NCBI Taxonomy" id="2072"/>
    <lineage>
        <taxon>Bacteria</taxon>
        <taxon>Bacillati</taxon>
        <taxon>Actinomycetota</taxon>
        <taxon>Actinomycetes</taxon>
        <taxon>Pseudonocardiales</taxon>
        <taxon>Pseudonocardiaceae</taxon>
        <taxon>Saccharothrix</taxon>
    </lineage>
</organism>
<protein>
    <submittedName>
        <fullName evidence="2">Uncharacterized protein</fullName>
    </submittedName>
</protein>
<evidence type="ECO:0000313" key="3">
    <source>
        <dbReference type="Proteomes" id="UP000282084"/>
    </source>
</evidence>
<dbReference type="AlphaFoldDB" id="A0A495VZW1"/>
<feature type="compositionally biased region" description="Low complexity" evidence="1">
    <location>
        <begin position="127"/>
        <end position="136"/>
    </location>
</feature>
<evidence type="ECO:0000256" key="1">
    <source>
        <dbReference type="SAM" id="MobiDB-lite"/>
    </source>
</evidence>
<feature type="region of interest" description="Disordered" evidence="1">
    <location>
        <begin position="121"/>
        <end position="153"/>
    </location>
</feature>
<proteinExistence type="predicted"/>
<accession>A0A495VZW1</accession>
<reference evidence="2 3" key="1">
    <citation type="submission" date="2018-10" db="EMBL/GenBank/DDBJ databases">
        <title>Sequencing the genomes of 1000 actinobacteria strains.</title>
        <authorList>
            <person name="Klenk H.-P."/>
        </authorList>
    </citation>
    <scope>NUCLEOTIDE SEQUENCE [LARGE SCALE GENOMIC DNA]</scope>
    <source>
        <strain evidence="2 3">DSM 43800</strain>
    </source>
</reference>
<comment type="caution">
    <text evidence="2">The sequence shown here is derived from an EMBL/GenBank/DDBJ whole genome shotgun (WGS) entry which is preliminary data.</text>
</comment>
<name>A0A495VZW1_9PSEU</name>
<keyword evidence="3" id="KW-1185">Reference proteome</keyword>
<gene>
    <name evidence="2" type="ORF">C8E97_2652</name>
</gene>
<sequence>MPALLAASGVFARARLAEPVPPAGHNPSAEAPPVTRAGPLTLTVRADEVVLAGGVADEAERRALVDAVRAEATAHRVTDLLAPGGDRLPVPADAVADLVATAAERGVGERGAGEFTAVLASVGGTPGPARTGAPIPDVGSQRPDPAAPTTQTS</sequence>
<evidence type="ECO:0000313" key="2">
    <source>
        <dbReference type="EMBL" id="RKT54063.1"/>
    </source>
</evidence>